<evidence type="ECO:0000256" key="1">
    <source>
        <dbReference type="SAM" id="MobiDB-lite"/>
    </source>
</evidence>
<evidence type="ECO:0000313" key="3">
    <source>
        <dbReference type="EMBL" id="CAJ0871518.1"/>
    </source>
</evidence>
<organism evidence="3">
    <name type="scientific">freshwater sediment metagenome</name>
    <dbReference type="NCBI Taxonomy" id="556182"/>
    <lineage>
        <taxon>unclassified sequences</taxon>
        <taxon>metagenomes</taxon>
        <taxon>ecological metagenomes</taxon>
    </lineage>
</organism>
<keyword evidence="2" id="KW-0472">Membrane</keyword>
<evidence type="ECO:0000256" key="2">
    <source>
        <dbReference type="SAM" id="Phobius"/>
    </source>
</evidence>
<feature type="region of interest" description="Disordered" evidence="1">
    <location>
        <begin position="1"/>
        <end position="20"/>
    </location>
</feature>
<protein>
    <submittedName>
        <fullName evidence="3">Uncharacterized protein</fullName>
    </submittedName>
</protein>
<accession>A0AA48M0X1</accession>
<feature type="transmembrane region" description="Helical" evidence="2">
    <location>
        <begin position="43"/>
        <end position="62"/>
    </location>
</feature>
<dbReference type="EMBL" id="OY288114">
    <property type="protein sequence ID" value="CAJ0871518.1"/>
    <property type="molecule type" value="Genomic_DNA"/>
</dbReference>
<keyword evidence="2" id="KW-1133">Transmembrane helix</keyword>
<reference evidence="3" key="1">
    <citation type="submission" date="2023-07" db="EMBL/GenBank/DDBJ databases">
        <authorList>
            <person name="Pelsma A.J. K."/>
        </authorList>
    </citation>
    <scope>NUCLEOTIDE SEQUENCE</scope>
</reference>
<gene>
    <name evidence="3" type="ORF">AMST5_02330</name>
</gene>
<dbReference type="AlphaFoldDB" id="A0AA48M0X1"/>
<name>A0AA48M0X1_9ZZZZ</name>
<proteinExistence type="predicted"/>
<keyword evidence="2" id="KW-0812">Transmembrane</keyword>
<sequence length="64" mass="6945">MVDDFDPLTPRSKIRNPASPSIRWESESEAAHESAAALYLEGIFLGCVLVAVASVLPLVMFLRG</sequence>